<evidence type="ECO:0000313" key="5">
    <source>
        <dbReference type="EMBL" id="KAK4446994.1"/>
    </source>
</evidence>
<comment type="similarity">
    <text evidence="4">Belongs to the group II decarboxylase family.</text>
</comment>
<dbReference type="AlphaFoldDB" id="A0AAV9GFR6"/>
<keyword evidence="3 4" id="KW-0456">Lyase</keyword>
<comment type="caution">
    <text evidence="5">The sequence shown here is derived from an EMBL/GenBank/DDBJ whole genome shotgun (WGS) entry which is preliminary data.</text>
</comment>
<accession>A0AAV9GFR6</accession>
<keyword evidence="5" id="KW-0808">Transferase</keyword>
<dbReference type="PANTHER" id="PTHR42735">
    <property type="match status" value="1"/>
</dbReference>
<dbReference type="Pfam" id="PF00282">
    <property type="entry name" value="Pyridoxal_deC"/>
    <property type="match status" value="1"/>
</dbReference>
<dbReference type="Proteomes" id="UP001321760">
    <property type="component" value="Unassembled WGS sequence"/>
</dbReference>
<sequence>MSPTPPIIPSIDLSIRKWTEDKTHQAISSYFIGPRAENLDEFRKNITKLLDQLQITRQRYFNEDVANRYSFIPQSVQDSAEFKRVTAKISKAVQQTAVMLGQHSIPFWSPRYQAHMCTDLSMPAMLGYIMTMMYNPNNVALEASPISTVAEIEVGEQLCEMFGYASNLTDKGEPTGWGHVTCGGTVANLESIWVARNLKFYPLSVRKAMDDPDGPLRFVPSAFSVRTTQGRLKSFRELSTWELLNLKAKTILDIPEQLNRQFGITPAWLQEALNPYNIQTCGKDLLEQHFQMRQPAQYFVPSTRHNLSVAFQRITHLQ</sequence>
<keyword evidence="2 4" id="KW-0663">Pyridoxal phosphate</keyword>
<dbReference type="EMBL" id="MU865953">
    <property type="protein sequence ID" value="KAK4446994.1"/>
    <property type="molecule type" value="Genomic_DNA"/>
</dbReference>
<dbReference type="InterPro" id="IPR015421">
    <property type="entry name" value="PyrdxlP-dep_Trfase_major"/>
</dbReference>
<evidence type="ECO:0000256" key="2">
    <source>
        <dbReference type="ARBA" id="ARBA00022898"/>
    </source>
</evidence>
<comment type="cofactor">
    <cofactor evidence="1 4">
        <name>pyridoxal 5'-phosphate</name>
        <dbReference type="ChEBI" id="CHEBI:597326"/>
    </cofactor>
</comment>
<reference evidence="5" key="1">
    <citation type="journal article" date="2023" name="Mol. Phylogenet. Evol.">
        <title>Genome-scale phylogeny and comparative genomics of the fungal order Sordariales.</title>
        <authorList>
            <person name="Hensen N."/>
            <person name="Bonometti L."/>
            <person name="Westerberg I."/>
            <person name="Brannstrom I.O."/>
            <person name="Guillou S."/>
            <person name="Cros-Aarteil S."/>
            <person name="Calhoun S."/>
            <person name="Haridas S."/>
            <person name="Kuo A."/>
            <person name="Mondo S."/>
            <person name="Pangilinan J."/>
            <person name="Riley R."/>
            <person name="LaButti K."/>
            <person name="Andreopoulos B."/>
            <person name="Lipzen A."/>
            <person name="Chen C."/>
            <person name="Yan M."/>
            <person name="Daum C."/>
            <person name="Ng V."/>
            <person name="Clum A."/>
            <person name="Steindorff A."/>
            <person name="Ohm R.A."/>
            <person name="Martin F."/>
            <person name="Silar P."/>
            <person name="Natvig D.O."/>
            <person name="Lalanne C."/>
            <person name="Gautier V."/>
            <person name="Ament-Velasquez S.L."/>
            <person name="Kruys A."/>
            <person name="Hutchinson M.I."/>
            <person name="Powell A.J."/>
            <person name="Barry K."/>
            <person name="Miller A.N."/>
            <person name="Grigoriev I.V."/>
            <person name="Debuchy R."/>
            <person name="Gladieux P."/>
            <person name="Hiltunen Thoren M."/>
            <person name="Johannesson H."/>
        </authorList>
    </citation>
    <scope>NUCLEOTIDE SEQUENCE</scope>
    <source>
        <strain evidence="5">PSN243</strain>
    </source>
</reference>
<organism evidence="5 6">
    <name type="scientific">Podospora aff. communis PSN243</name>
    <dbReference type="NCBI Taxonomy" id="3040156"/>
    <lineage>
        <taxon>Eukaryota</taxon>
        <taxon>Fungi</taxon>
        <taxon>Dikarya</taxon>
        <taxon>Ascomycota</taxon>
        <taxon>Pezizomycotina</taxon>
        <taxon>Sordariomycetes</taxon>
        <taxon>Sordariomycetidae</taxon>
        <taxon>Sordariales</taxon>
        <taxon>Podosporaceae</taxon>
        <taxon>Podospora</taxon>
    </lineage>
</organism>
<proteinExistence type="inferred from homology"/>
<gene>
    <name evidence="5" type="ORF">QBC34DRAFT_382797</name>
</gene>
<dbReference type="GO" id="GO:0016740">
    <property type="term" value="F:transferase activity"/>
    <property type="evidence" value="ECO:0007669"/>
    <property type="project" value="UniProtKB-KW"/>
</dbReference>
<keyword evidence="6" id="KW-1185">Reference proteome</keyword>
<evidence type="ECO:0000313" key="6">
    <source>
        <dbReference type="Proteomes" id="UP001321760"/>
    </source>
</evidence>
<evidence type="ECO:0000256" key="3">
    <source>
        <dbReference type="ARBA" id="ARBA00023239"/>
    </source>
</evidence>
<dbReference type="PANTHER" id="PTHR42735:SF4">
    <property type="entry name" value="PYRIDOXAL PHOSPHATE-DEPENDENT DECARBOXYLASE FAMILY PROTEIN"/>
    <property type="match status" value="1"/>
</dbReference>
<dbReference type="InterPro" id="IPR050477">
    <property type="entry name" value="GrpII_AminoAcid_Decarb"/>
</dbReference>
<dbReference type="InterPro" id="IPR002129">
    <property type="entry name" value="PyrdxlP-dep_de-COase"/>
</dbReference>
<protein>
    <submittedName>
        <fullName evidence="5">Pyridoxal phosphate-dependent transferase</fullName>
    </submittedName>
</protein>
<evidence type="ECO:0000256" key="1">
    <source>
        <dbReference type="ARBA" id="ARBA00001933"/>
    </source>
</evidence>
<dbReference type="Gene3D" id="3.40.640.10">
    <property type="entry name" value="Type I PLP-dependent aspartate aminotransferase-like (Major domain)"/>
    <property type="match status" value="1"/>
</dbReference>
<dbReference type="GO" id="GO:0016830">
    <property type="term" value="F:carbon-carbon lyase activity"/>
    <property type="evidence" value="ECO:0007669"/>
    <property type="project" value="InterPro"/>
</dbReference>
<dbReference type="InterPro" id="IPR015424">
    <property type="entry name" value="PyrdxlP-dep_Trfase"/>
</dbReference>
<name>A0AAV9GFR6_9PEZI</name>
<dbReference type="GO" id="GO:0019752">
    <property type="term" value="P:carboxylic acid metabolic process"/>
    <property type="evidence" value="ECO:0007669"/>
    <property type="project" value="InterPro"/>
</dbReference>
<dbReference type="GO" id="GO:0030170">
    <property type="term" value="F:pyridoxal phosphate binding"/>
    <property type="evidence" value="ECO:0007669"/>
    <property type="project" value="InterPro"/>
</dbReference>
<reference evidence="5" key="2">
    <citation type="submission" date="2023-05" db="EMBL/GenBank/DDBJ databases">
        <authorList>
            <consortium name="Lawrence Berkeley National Laboratory"/>
            <person name="Steindorff A."/>
            <person name="Hensen N."/>
            <person name="Bonometti L."/>
            <person name="Westerberg I."/>
            <person name="Brannstrom I.O."/>
            <person name="Guillou S."/>
            <person name="Cros-Aarteil S."/>
            <person name="Calhoun S."/>
            <person name="Haridas S."/>
            <person name="Kuo A."/>
            <person name="Mondo S."/>
            <person name="Pangilinan J."/>
            <person name="Riley R."/>
            <person name="Labutti K."/>
            <person name="Andreopoulos B."/>
            <person name="Lipzen A."/>
            <person name="Chen C."/>
            <person name="Yanf M."/>
            <person name="Daum C."/>
            <person name="Ng V."/>
            <person name="Clum A."/>
            <person name="Ohm R."/>
            <person name="Martin F."/>
            <person name="Silar P."/>
            <person name="Natvig D."/>
            <person name="Lalanne C."/>
            <person name="Gautier V."/>
            <person name="Ament-Velasquez S.L."/>
            <person name="Kruys A."/>
            <person name="Hutchinson M.I."/>
            <person name="Powell A.J."/>
            <person name="Barry K."/>
            <person name="Miller A.N."/>
            <person name="Grigoriev I.V."/>
            <person name="Debuchy R."/>
            <person name="Gladieux P."/>
            <person name="Thoren M.H."/>
            <person name="Johannesson H."/>
        </authorList>
    </citation>
    <scope>NUCLEOTIDE SEQUENCE</scope>
    <source>
        <strain evidence="5">PSN243</strain>
    </source>
</reference>
<dbReference type="SUPFAM" id="SSF53383">
    <property type="entry name" value="PLP-dependent transferases"/>
    <property type="match status" value="1"/>
</dbReference>
<evidence type="ECO:0000256" key="4">
    <source>
        <dbReference type="RuleBase" id="RU000382"/>
    </source>
</evidence>